<dbReference type="InterPro" id="IPR003226">
    <property type="entry name" value="MYG1_exonuclease"/>
</dbReference>
<name>A0A0N5B6J5_STREA</name>
<dbReference type="PANTHER" id="PTHR11215">
    <property type="entry name" value="METAL DEPENDENT HYDROLASE - RELATED"/>
    <property type="match status" value="1"/>
</dbReference>
<dbReference type="WBParaSite" id="SPAL_0000168300.1">
    <property type="protein sequence ID" value="SPAL_0000168300.1"/>
    <property type="gene ID" value="SPAL_0000168300"/>
</dbReference>
<dbReference type="STRING" id="174720.A0A0N5B6J5"/>
<proteinExistence type="inferred from homology"/>
<dbReference type="PANTHER" id="PTHR11215:SF1">
    <property type="entry name" value="MYG1 EXONUCLEASE"/>
    <property type="match status" value="1"/>
</dbReference>
<dbReference type="AlphaFoldDB" id="A0A0N5B6J5"/>
<evidence type="ECO:0000313" key="2">
    <source>
        <dbReference type="Proteomes" id="UP000046392"/>
    </source>
</evidence>
<dbReference type="GO" id="GO:0005737">
    <property type="term" value="C:cytoplasm"/>
    <property type="evidence" value="ECO:0007669"/>
    <property type="project" value="TreeGrafter"/>
</dbReference>
<organism evidence="2 3">
    <name type="scientific">Strongyloides papillosus</name>
    <name type="common">Intestinal threadworm</name>
    <dbReference type="NCBI Taxonomy" id="174720"/>
    <lineage>
        <taxon>Eukaryota</taxon>
        <taxon>Metazoa</taxon>
        <taxon>Ecdysozoa</taxon>
        <taxon>Nematoda</taxon>
        <taxon>Chromadorea</taxon>
        <taxon>Rhabditida</taxon>
        <taxon>Tylenchina</taxon>
        <taxon>Panagrolaimomorpha</taxon>
        <taxon>Strongyloidoidea</taxon>
        <taxon>Strongyloididae</taxon>
        <taxon>Strongyloides</taxon>
    </lineage>
</organism>
<accession>A0A0N5B6J5</accession>
<comment type="similarity">
    <text evidence="1">Belongs to the MYG1 family.</text>
</comment>
<reference evidence="3" key="1">
    <citation type="submission" date="2017-02" db="UniProtKB">
        <authorList>
            <consortium name="WormBaseParasite"/>
        </authorList>
    </citation>
    <scope>IDENTIFICATION</scope>
</reference>
<dbReference type="GO" id="GO:0005634">
    <property type="term" value="C:nucleus"/>
    <property type="evidence" value="ECO:0007669"/>
    <property type="project" value="TreeGrafter"/>
</dbReference>
<keyword evidence="2" id="KW-1185">Reference proteome</keyword>
<evidence type="ECO:0000256" key="1">
    <source>
        <dbReference type="ARBA" id="ARBA00010105"/>
    </source>
</evidence>
<dbReference type="Proteomes" id="UP000046392">
    <property type="component" value="Unplaced"/>
</dbReference>
<dbReference type="Pfam" id="PF03690">
    <property type="entry name" value="MYG1_exonuc"/>
    <property type="match status" value="1"/>
</dbReference>
<evidence type="ECO:0000313" key="3">
    <source>
        <dbReference type="WBParaSite" id="SPAL_0000168300.1"/>
    </source>
</evidence>
<sequence length="346" mass="39432">MSTATIGTHNGKFHTDEAFACFLLKCLPEYKDAKIIRTRDQGLLDTCTIVVDVGGVFDHEKKRYDHHQKSFNETMASLNILPDFNTKLSSAGLIYAFYGKRAIASILSIDENHKHIPLLYNKMYEHFVEAVDGVDNGISQCNCKKEDKNYCKAESLDGRVSSLMPYWNDPDQDTDPRFYKAIQLTGESFTDKLNYYYKAWLPAREIVEKAVEDRCDFHESGKIIFLPNGGLPWKSHLMEIESEQELSEDEILFAIFEDSQGNGYRVSTVPLHDDKGFEFRLGLHEEWRGVRDDELAKISGIPTAYFVHMSGFIGGARTLEDAKEMALKSMEHAGCIISRSKRVKRV</sequence>
<protein>
    <submittedName>
        <fullName evidence="3">UPF0160 protein MYG1, mitochondrial</fullName>
    </submittedName>
</protein>